<dbReference type="RefSeq" id="WP_021065037.1">
    <property type="nucleotide sequence ID" value="NZ_ASHR01000028.1"/>
</dbReference>
<dbReference type="AlphaFoldDB" id="U1LPG4"/>
<evidence type="ECO:0000313" key="3">
    <source>
        <dbReference type="EMBL" id="ERG63887.1"/>
    </source>
</evidence>
<accession>U1LPG4</accession>
<evidence type="ECO:0000256" key="1">
    <source>
        <dbReference type="SAM" id="MobiDB-lite"/>
    </source>
</evidence>
<keyword evidence="4" id="KW-1185">Reference proteome</keyword>
<feature type="compositionally biased region" description="Basic and acidic residues" evidence="1">
    <location>
        <begin position="45"/>
        <end position="66"/>
    </location>
</feature>
<dbReference type="EMBL" id="ASHR01000028">
    <property type="protein sequence ID" value="ERG63887.1"/>
    <property type="molecule type" value="Genomic_DNA"/>
</dbReference>
<feature type="region of interest" description="Disordered" evidence="1">
    <location>
        <begin position="41"/>
        <end position="66"/>
    </location>
</feature>
<keyword evidence="2" id="KW-0472">Membrane</keyword>
<proteinExistence type="predicted"/>
<protein>
    <submittedName>
        <fullName evidence="3">Uncharacterized protein</fullName>
    </submittedName>
</protein>
<gene>
    <name evidence="3" type="ORF">L332_05295</name>
</gene>
<dbReference type="Proteomes" id="UP000016462">
    <property type="component" value="Unassembled WGS sequence"/>
</dbReference>
<keyword evidence="2" id="KW-1133">Transmembrane helix</keyword>
<evidence type="ECO:0000256" key="2">
    <source>
        <dbReference type="SAM" id="Phobius"/>
    </source>
</evidence>
<reference evidence="3 4" key="1">
    <citation type="journal article" date="2013" name="Genome Announc.">
        <title>First draft genome sequence from a member of the genus agrococcus, isolated from modern microbialites.</title>
        <authorList>
            <person name="White R.A.III."/>
            <person name="Grassa C.J."/>
            <person name="Suttle C.A."/>
        </authorList>
    </citation>
    <scope>NUCLEOTIDE SEQUENCE [LARGE SCALE GENOMIC DNA]</scope>
    <source>
        <strain evidence="3 4">RW1</strain>
    </source>
</reference>
<sequence>MLALSASVALLTQQSLQTWLIAGGYVVVGTILFLVARAARRREHRQGTAEPTRELRLERPIVRDDD</sequence>
<comment type="caution">
    <text evidence="3">The sequence shown here is derived from an EMBL/GenBank/DDBJ whole genome shotgun (WGS) entry which is preliminary data.</text>
</comment>
<organism evidence="3 4">
    <name type="scientific">Agrococcus pavilionensis RW1</name>
    <dbReference type="NCBI Taxonomy" id="1330458"/>
    <lineage>
        <taxon>Bacteria</taxon>
        <taxon>Bacillati</taxon>
        <taxon>Actinomycetota</taxon>
        <taxon>Actinomycetes</taxon>
        <taxon>Micrococcales</taxon>
        <taxon>Microbacteriaceae</taxon>
        <taxon>Agrococcus</taxon>
    </lineage>
</organism>
<feature type="transmembrane region" description="Helical" evidence="2">
    <location>
        <begin position="16"/>
        <end position="36"/>
    </location>
</feature>
<keyword evidence="2" id="KW-0812">Transmembrane</keyword>
<name>U1LPG4_9MICO</name>
<evidence type="ECO:0000313" key="4">
    <source>
        <dbReference type="Proteomes" id="UP000016462"/>
    </source>
</evidence>